<gene>
    <name evidence="2" type="ORF">ACFSQT_17030</name>
</gene>
<name>A0ABW4WFU2_9HYPH</name>
<reference evidence="3" key="1">
    <citation type="journal article" date="2019" name="Int. J. Syst. Evol. Microbiol.">
        <title>The Global Catalogue of Microorganisms (GCM) 10K type strain sequencing project: providing services to taxonomists for standard genome sequencing and annotation.</title>
        <authorList>
            <consortium name="The Broad Institute Genomics Platform"/>
            <consortium name="The Broad Institute Genome Sequencing Center for Infectious Disease"/>
            <person name="Wu L."/>
            <person name="Ma J."/>
        </authorList>
    </citation>
    <scope>NUCLEOTIDE SEQUENCE [LARGE SCALE GENOMIC DNA]</scope>
    <source>
        <strain evidence="3">CGMCC 1.16226</strain>
    </source>
</reference>
<dbReference type="RefSeq" id="WP_379020557.1">
    <property type="nucleotide sequence ID" value="NZ_JBHUGY010000027.1"/>
</dbReference>
<evidence type="ECO:0000313" key="3">
    <source>
        <dbReference type="Proteomes" id="UP001597349"/>
    </source>
</evidence>
<organism evidence="2 3">
    <name type="scientific">Mesorhizobium calcicola</name>
    <dbReference type="NCBI Taxonomy" id="1300310"/>
    <lineage>
        <taxon>Bacteria</taxon>
        <taxon>Pseudomonadati</taxon>
        <taxon>Pseudomonadota</taxon>
        <taxon>Alphaproteobacteria</taxon>
        <taxon>Hyphomicrobiales</taxon>
        <taxon>Phyllobacteriaceae</taxon>
        <taxon>Mesorhizobium</taxon>
    </lineage>
</organism>
<dbReference type="Proteomes" id="UP001597349">
    <property type="component" value="Unassembled WGS sequence"/>
</dbReference>
<sequence length="76" mass="8338">MPFGNPVASEYPKGTISRSGKEAEKPLGKIFAKDAIGGLFFAMLRRNQLGEAHPTSIEAPPPVLRIEILRFSRELS</sequence>
<feature type="region of interest" description="Disordered" evidence="1">
    <location>
        <begin position="1"/>
        <end position="22"/>
    </location>
</feature>
<keyword evidence="3" id="KW-1185">Reference proteome</keyword>
<evidence type="ECO:0000256" key="1">
    <source>
        <dbReference type="SAM" id="MobiDB-lite"/>
    </source>
</evidence>
<proteinExistence type="predicted"/>
<protein>
    <submittedName>
        <fullName evidence="2">Uncharacterized protein</fullName>
    </submittedName>
</protein>
<accession>A0ABW4WFU2</accession>
<evidence type="ECO:0000313" key="2">
    <source>
        <dbReference type="EMBL" id="MFD2054735.1"/>
    </source>
</evidence>
<dbReference type="EMBL" id="JBHUGY010000027">
    <property type="protein sequence ID" value="MFD2054735.1"/>
    <property type="molecule type" value="Genomic_DNA"/>
</dbReference>
<comment type="caution">
    <text evidence="2">The sequence shown here is derived from an EMBL/GenBank/DDBJ whole genome shotgun (WGS) entry which is preliminary data.</text>
</comment>